<dbReference type="Proteomes" id="UP000472271">
    <property type="component" value="Chromosome 9"/>
</dbReference>
<dbReference type="InterPro" id="IPR022284">
    <property type="entry name" value="GPAT/DHAPAT"/>
</dbReference>
<dbReference type="GO" id="GO:0008654">
    <property type="term" value="P:phospholipid biosynthetic process"/>
    <property type="evidence" value="ECO:0007669"/>
    <property type="project" value="TreeGrafter"/>
</dbReference>
<sequence>MKWPCILGSWGVKFKKKMKIVPPRLGLFRPVVGQCCNQCTPDSLRKNTENKSSSFGFHNILSINEKHTRYRGWLVRRVCCALFVSGRKVYPSPVGSRMQRVCQSNRYQRGKTRRAGLQEINDTDRENETVVSPLILFFFFPLAVLFLTRFVGWLMLKMFASVFGSIYVNLNHLPALHRASQKGSVLVYVYVRQSVVDCALIPLVLFCHNLRVPYTACPLKVTSSVLRSVLQKVGVMLLPHAQTEQDAETDGLYSAVTSSLVRELLHEGQALSVGVSAESGRGGLWLDHITQLIKERSVPDVCLVPVGISYCCVPKANAQVLLLHTHKHHLNSGIWNRSRPVHIIIHFIHVCVCVIDDWLPLQDLLLPSYPPEPHVTGWYWLKSEFGTELFHPSPPQGVSLSVLCRDVAWLTEELLLRKKDVGFGGTLAQVVHYSLTLLTPHLIIAASPSRKDIFIVPRPRLTAMFHLSLQAQIVTRAFILESVGACAVSAMSDGVEGDGVKGDLEFDVALCRSELTEHALRLLHLLPPGFTPPCQSSYSLALDAVDSLVCCGILIMEEVRNIPRAVPVCDFWKSEGALTWTASDDPYHSDSDCEEEDSRSYKITQPSQCPDMLFFLCNMLAGPLRALSWTTSGLEHVHTALPGVCSHSLMFVAINQSVIIIYYYLFIYLFIDVIGVAIIYRHNVILFFFTLNQEEHLESLFLGYYAVIFELDTLDC</sequence>
<feature type="transmembrane region" description="Helical" evidence="1">
    <location>
        <begin position="661"/>
        <end position="680"/>
    </location>
</feature>
<dbReference type="GO" id="GO:0004366">
    <property type="term" value="F:glycerol-3-phosphate O-acyltransferase activity"/>
    <property type="evidence" value="ECO:0007669"/>
    <property type="project" value="TreeGrafter"/>
</dbReference>
<dbReference type="GO" id="GO:0006072">
    <property type="term" value="P:glycerol-3-phosphate metabolic process"/>
    <property type="evidence" value="ECO:0007669"/>
    <property type="project" value="TreeGrafter"/>
</dbReference>
<dbReference type="AlphaFoldDB" id="A0A672YJE0"/>
<evidence type="ECO:0000313" key="3">
    <source>
        <dbReference type="Proteomes" id="UP000472271"/>
    </source>
</evidence>
<dbReference type="GO" id="GO:0034587">
    <property type="term" value="P:piRNA processing"/>
    <property type="evidence" value="ECO:0007669"/>
    <property type="project" value="TreeGrafter"/>
</dbReference>
<keyword evidence="1" id="KW-0812">Transmembrane</keyword>
<keyword evidence="1" id="KW-0472">Membrane</keyword>
<feature type="transmembrane region" description="Helical" evidence="1">
    <location>
        <begin position="130"/>
        <end position="148"/>
    </location>
</feature>
<organism evidence="2 3">
    <name type="scientific">Sphaeramia orbicularis</name>
    <name type="common">orbiculate cardinalfish</name>
    <dbReference type="NCBI Taxonomy" id="375764"/>
    <lineage>
        <taxon>Eukaryota</taxon>
        <taxon>Metazoa</taxon>
        <taxon>Chordata</taxon>
        <taxon>Craniata</taxon>
        <taxon>Vertebrata</taxon>
        <taxon>Euteleostomi</taxon>
        <taxon>Actinopterygii</taxon>
        <taxon>Neopterygii</taxon>
        <taxon>Teleostei</taxon>
        <taxon>Neoteleostei</taxon>
        <taxon>Acanthomorphata</taxon>
        <taxon>Gobiaria</taxon>
        <taxon>Kurtiformes</taxon>
        <taxon>Apogonoidei</taxon>
        <taxon>Apogonidae</taxon>
        <taxon>Apogoninae</taxon>
        <taxon>Sphaeramia</taxon>
    </lineage>
</organism>
<dbReference type="GO" id="GO:0006631">
    <property type="term" value="P:fatty acid metabolic process"/>
    <property type="evidence" value="ECO:0007669"/>
    <property type="project" value="TreeGrafter"/>
</dbReference>
<keyword evidence="1" id="KW-1133">Transmembrane helix</keyword>
<keyword evidence="3" id="KW-1185">Reference proteome</keyword>
<accession>A0A672YJE0</accession>
<dbReference type="PANTHER" id="PTHR12563">
    <property type="entry name" value="GLYCEROL-3-PHOSPHATE ACYLTRANSFERASE"/>
    <property type="match status" value="1"/>
</dbReference>
<dbReference type="PANTHER" id="PTHR12563:SF15">
    <property type="entry name" value="GLYCEROL-3-PHOSPHATE ACYLTRANSFERASE 2, MITOCHONDRIAL"/>
    <property type="match status" value="1"/>
</dbReference>
<dbReference type="Ensembl" id="ENSSORT00005004851.1">
    <property type="protein sequence ID" value="ENSSORP00005004715.1"/>
    <property type="gene ID" value="ENSSORG00005002866.1"/>
</dbReference>
<reference evidence="2" key="3">
    <citation type="submission" date="2025-09" db="UniProtKB">
        <authorList>
            <consortium name="Ensembl"/>
        </authorList>
    </citation>
    <scope>IDENTIFICATION</scope>
</reference>
<dbReference type="InParanoid" id="A0A672YJE0"/>
<dbReference type="GO" id="GO:0019432">
    <property type="term" value="P:triglyceride biosynthetic process"/>
    <property type="evidence" value="ECO:0007669"/>
    <property type="project" value="TreeGrafter"/>
</dbReference>
<evidence type="ECO:0000313" key="2">
    <source>
        <dbReference type="Ensembl" id="ENSSORP00005004715.1"/>
    </source>
</evidence>
<reference evidence="2" key="2">
    <citation type="submission" date="2025-08" db="UniProtKB">
        <authorList>
            <consortium name="Ensembl"/>
        </authorList>
    </citation>
    <scope>IDENTIFICATION</scope>
</reference>
<protein>
    <submittedName>
        <fullName evidence="2">Glycerol-3-phosphate acyltransferase 2, mitochondrial</fullName>
    </submittedName>
</protein>
<reference evidence="2" key="1">
    <citation type="submission" date="2019-06" db="EMBL/GenBank/DDBJ databases">
        <authorList>
            <consortium name="Wellcome Sanger Institute Data Sharing"/>
        </authorList>
    </citation>
    <scope>NUCLEOTIDE SEQUENCE [LARGE SCALE GENOMIC DNA]</scope>
</reference>
<proteinExistence type="predicted"/>
<evidence type="ECO:0000256" key="1">
    <source>
        <dbReference type="SAM" id="Phobius"/>
    </source>
</evidence>
<dbReference type="GO" id="GO:0031966">
    <property type="term" value="C:mitochondrial membrane"/>
    <property type="evidence" value="ECO:0007669"/>
    <property type="project" value="TreeGrafter"/>
</dbReference>
<name>A0A672YJE0_9TELE</name>